<protein>
    <submittedName>
        <fullName evidence="1">Uncharacterized protein</fullName>
    </submittedName>
</protein>
<sequence length="505" mass="55378">MIFLSGLTAQPATVLHHDRPYHATGEVSWFRAYLPAPAPPTVRVEVYAPDGSRLDYFFLKSDVAGGTAEGYYRWGYDLPTGYYRIALTALSAAGEDVPLGTFRHPVYRVDDRNATAEAATNDAAEFATDDLDLRVEGDALRIAGAPAGTYSVAVYHDAVVGSAAGATVSSAPAQPTPACLDTLFYRGQILAATDAAPVNVNLLPVFDGATYATYFSKTDAAGEFLLNLPAFAGSKTVQVRSITDQALKGSLSSPRLPRLEQRPPLTAEVIEYLDLSHRRRKIYQLYRTVETPLEVEVRPERPLPLRASKSYNVQDYKAFPDLYTFFREVAGELRFRERRDGYTAQLYNAPTQRFFTGTPLFIVDGRLTRDADYVARLDPADVARVSFYYGNRELREQFPALGSQGVVQIDRLRPAADLPADDAANLLELHGLQPALNFTPRSGEEVPRLSPLLLWQTGTTEGEQTLIPLPATDDSGTFRVVVLLRTAAGDALLGGTTTFTREPGR</sequence>
<organism evidence="1 2">
    <name type="scientific">Neolewinella marina</name>
    <dbReference type="NCBI Taxonomy" id="438751"/>
    <lineage>
        <taxon>Bacteria</taxon>
        <taxon>Pseudomonadati</taxon>
        <taxon>Bacteroidota</taxon>
        <taxon>Saprospiria</taxon>
        <taxon>Saprospirales</taxon>
        <taxon>Lewinellaceae</taxon>
        <taxon>Neolewinella</taxon>
    </lineage>
</organism>
<comment type="caution">
    <text evidence="1">The sequence shown here is derived from an EMBL/GenBank/DDBJ whole genome shotgun (WGS) entry which is preliminary data.</text>
</comment>
<reference evidence="1 2" key="1">
    <citation type="submission" date="2017-10" db="EMBL/GenBank/DDBJ databases">
        <title>The draft genome sequence of Lewinella marina KCTC 32374.</title>
        <authorList>
            <person name="Wang K."/>
        </authorList>
    </citation>
    <scope>NUCLEOTIDE SEQUENCE [LARGE SCALE GENOMIC DNA]</scope>
    <source>
        <strain evidence="1 2">MKG-38</strain>
    </source>
</reference>
<dbReference type="Proteomes" id="UP000226437">
    <property type="component" value="Unassembled WGS sequence"/>
</dbReference>
<accession>A0A2G0CD56</accession>
<dbReference type="EMBL" id="PDLO01000006">
    <property type="protein sequence ID" value="PHK97911.1"/>
    <property type="molecule type" value="Genomic_DNA"/>
</dbReference>
<proteinExistence type="predicted"/>
<keyword evidence="2" id="KW-1185">Reference proteome</keyword>
<name>A0A2G0CD56_9BACT</name>
<gene>
    <name evidence="1" type="ORF">CGL56_13945</name>
</gene>
<evidence type="ECO:0000313" key="2">
    <source>
        <dbReference type="Proteomes" id="UP000226437"/>
    </source>
</evidence>
<dbReference type="AlphaFoldDB" id="A0A2G0CD56"/>
<evidence type="ECO:0000313" key="1">
    <source>
        <dbReference type="EMBL" id="PHK97911.1"/>
    </source>
</evidence>